<name>A0A446CZH7_9BURK</name>
<evidence type="ECO:0000313" key="2">
    <source>
        <dbReference type="EMBL" id="SSW73271.1"/>
    </source>
</evidence>
<sequence>MVTTPEITVLPDGRMDRANAARYLGRTAGTLASWATHGKGPKFIKRGRVWYRKEELDRWLAEGEVSSTAQGRLLTEGA</sequence>
<organism evidence="2 3">
    <name type="scientific">Achromobacter veterisilvae</name>
    <dbReference type="NCBI Taxonomy" id="2069367"/>
    <lineage>
        <taxon>Bacteria</taxon>
        <taxon>Pseudomonadati</taxon>
        <taxon>Pseudomonadota</taxon>
        <taxon>Betaproteobacteria</taxon>
        <taxon>Burkholderiales</taxon>
        <taxon>Alcaligenaceae</taxon>
        <taxon>Achromobacter</taxon>
    </lineage>
</organism>
<dbReference type="AlphaFoldDB" id="A0A446CZH7"/>
<feature type="domain" description="Helix-turn-helix" evidence="1">
    <location>
        <begin position="19"/>
        <end position="62"/>
    </location>
</feature>
<dbReference type="Pfam" id="PF12728">
    <property type="entry name" value="HTH_17"/>
    <property type="match status" value="1"/>
</dbReference>
<reference evidence="2 3" key="1">
    <citation type="submission" date="2018-07" db="EMBL/GenBank/DDBJ databases">
        <authorList>
            <person name="Peeters C."/>
        </authorList>
    </citation>
    <scope>NUCLEOTIDE SEQUENCE [LARGE SCALE GENOMIC DNA]</scope>
    <source>
        <strain evidence="2 3">LMG 30378</strain>
    </source>
</reference>
<dbReference type="SUPFAM" id="SSF46955">
    <property type="entry name" value="Putative DNA-binding domain"/>
    <property type="match status" value="1"/>
</dbReference>
<dbReference type="InterPro" id="IPR009061">
    <property type="entry name" value="DNA-bd_dom_put_sf"/>
</dbReference>
<dbReference type="Proteomes" id="UP000289465">
    <property type="component" value="Unassembled WGS sequence"/>
</dbReference>
<accession>A0A446CZH7</accession>
<evidence type="ECO:0000313" key="3">
    <source>
        <dbReference type="Proteomes" id="UP000289465"/>
    </source>
</evidence>
<dbReference type="OrthoDB" id="9800023at2"/>
<proteinExistence type="predicted"/>
<dbReference type="EMBL" id="UFQC01000048">
    <property type="protein sequence ID" value="SSW73271.1"/>
    <property type="molecule type" value="Genomic_DNA"/>
</dbReference>
<gene>
    <name evidence="2" type="ORF">AVE30378_05633</name>
</gene>
<evidence type="ECO:0000259" key="1">
    <source>
        <dbReference type="Pfam" id="PF12728"/>
    </source>
</evidence>
<dbReference type="InterPro" id="IPR041657">
    <property type="entry name" value="HTH_17"/>
</dbReference>
<protein>
    <recommendedName>
        <fullName evidence="1">Helix-turn-helix domain-containing protein</fullName>
    </recommendedName>
</protein>
<dbReference type="RefSeq" id="WP_129245996.1">
    <property type="nucleotide sequence ID" value="NZ_UFQC01000048.1"/>
</dbReference>